<organism evidence="1">
    <name type="scientific">Myoviridae sp. ctLnO19</name>
    <dbReference type="NCBI Taxonomy" id="2825085"/>
    <lineage>
        <taxon>Viruses</taxon>
        <taxon>Duplodnaviria</taxon>
        <taxon>Heunggongvirae</taxon>
        <taxon>Uroviricota</taxon>
        <taxon>Caudoviricetes</taxon>
    </lineage>
</organism>
<reference evidence="1" key="1">
    <citation type="journal article" date="2021" name="Proc. Natl. Acad. Sci. U.S.A.">
        <title>A Catalog of Tens of Thousands of Viruses from Human Metagenomes Reveals Hidden Associations with Chronic Diseases.</title>
        <authorList>
            <person name="Tisza M.J."/>
            <person name="Buck C.B."/>
        </authorList>
    </citation>
    <scope>NUCLEOTIDE SEQUENCE</scope>
    <source>
        <strain evidence="1">CtLnO19</strain>
    </source>
</reference>
<accession>A0A8S5P037</accession>
<dbReference type="EMBL" id="BK015301">
    <property type="protein sequence ID" value="DAE00447.1"/>
    <property type="molecule type" value="Genomic_DNA"/>
</dbReference>
<protein>
    <submittedName>
        <fullName evidence="1">Uncharacterized protein</fullName>
    </submittedName>
</protein>
<name>A0A8S5P037_9CAUD</name>
<evidence type="ECO:0000313" key="1">
    <source>
        <dbReference type="EMBL" id="DAE00447.1"/>
    </source>
</evidence>
<sequence>MLVNEELMDTECVYNVVKGLNWDNFKAVTLYIDSITGPITEAEDCKELVFNKEAGYSVFHSPTKGSCLYTDSLSVQDFEMDDILVQTGEGKPVKESDIIIRAVNTIFFSLPEGMKPKVAYTVDEEGVMYPVYAMMIKRVVYSYKNQSCIGIFIQTIREYKPGMDLRDFEEEDGYSVDTTTLYLTAGKDTWRTEPAVMNLRSEENKAYYNHIKVQEQTQDEPSDYASTVDHWINKVADLVAKR</sequence>
<proteinExistence type="predicted"/>